<accession>A0A1Y5I2H3</accession>
<dbReference type="AlphaFoldDB" id="A0A1Y5I2H3"/>
<dbReference type="OMA" id="THVQGRI"/>
<evidence type="ECO:0000256" key="6">
    <source>
        <dbReference type="ARBA" id="ARBA00022723"/>
    </source>
</evidence>
<comment type="cofactor">
    <cofactor evidence="8">
        <name>Co(2+)</name>
        <dbReference type="ChEBI" id="CHEBI:48828"/>
    </cofactor>
    <cofactor evidence="8">
        <name>Zn(2+)</name>
        <dbReference type="ChEBI" id="CHEBI:29105"/>
    </cofactor>
    <cofactor evidence="8">
        <name>Mn(2+)</name>
        <dbReference type="ChEBI" id="CHEBI:29035"/>
    </cofactor>
    <cofactor evidence="8">
        <name>Fe(2+)</name>
        <dbReference type="ChEBI" id="CHEBI:29033"/>
    </cofactor>
    <text evidence="8">Binds 2 divalent metal cations per subunit. Has a high-affinity and a low affinity metal-binding site. The true nature of the physiological cofactor is under debate. The enzyme is active with cobalt, zinc, manganese or divalent iron ions. Most likely, methionine aminopeptidases function as mononuclear Fe(2+)-metalloproteases under physiological conditions, and the catalytically relevant metal-binding site has been assigned to the histidine-containing high-affinity site.</text>
</comment>
<evidence type="ECO:0000256" key="4">
    <source>
        <dbReference type="ARBA" id="ARBA00022438"/>
    </source>
</evidence>
<feature type="domain" description="Peptidase M24" evidence="11">
    <location>
        <begin position="139"/>
        <end position="335"/>
    </location>
</feature>
<dbReference type="InterPro" id="IPR036390">
    <property type="entry name" value="WH_DNA-bd_sf"/>
</dbReference>
<feature type="binding site" evidence="8">
    <location>
        <position position="232"/>
    </location>
    <ligand>
        <name>a divalent metal cation</name>
        <dbReference type="ChEBI" id="CHEBI:60240"/>
        <label>1</label>
    </ligand>
</feature>
<feature type="binding site" evidence="8">
    <location>
        <position position="301"/>
    </location>
    <ligand>
        <name>a divalent metal cation</name>
        <dbReference type="ChEBI" id="CHEBI:60240"/>
        <label>2</label>
        <note>catalytic</note>
    </ligand>
</feature>
<keyword evidence="5 8" id="KW-0645">Protease</keyword>
<protein>
    <recommendedName>
        <fullName evidence="8">Methionine aminopeptidase 2</fullName>
        <shortName evidence="8">MAP 2</shortName>
        <shortName evidence="8">MetAP 2</shortName>
        <ecNumber evidence="8">3.4.11.18</ecNumber>
    </recommendedName>
    <alternativeName>
        <fullName evidence="8">Peptidase M</fullName>
    </alternativeName>
</protein>
<dbReference type="NCBIfam" id="TIGR00501">
    <property type="entry name" value="met_pdase_II"/>
    <property type="match status" value="1"/>
</dbReference>
<dbReference type="PANTHER" id="PTHR45777">
    <property type="entry name" value="METHIONINE AMINOPEPTIDASE 2"/>
    <property type="match status" value="1"/>
</dbReference>
<dbReference type="GO" id="GO:0005737">
    <property type="term" value="C:cytoplasm"/>
    <property type="evidence" value="ECO:0007669"/>
    <property type="project" value="UniProtKB-SubCell"/>
</dbReference>
<dbReference type="HAMAP" id="MF_03175">
    <property type="entry name" value="MetAP_2_euk"/>
    <property type="match status" value="1"/>
</dbReference>
<keyword evidence="6 8" id="KW-0479">Metal-binding</keyword>
<feature type="binding site" evidence="8">
    <location>
        <position position="232"/>
    </location>
    <ligand>
        <name>a divalent metal cation</name>
        <dbReference type="ChEBI" id="CHEBI:60240"/>
        <label>2</label>
        <note>catalytic</note>
    </ligand>
</feature>
<dbReference type="PANTHER" id="PTHR45777:SF2">
    <property type="entry name" value="METHIONINE AMINOPEPTIDASE 2"/>
    <property type="match status" value="1"/>
</dbReference>
<feature type="region of interest" description="Disordered" evidence="10">
    <location>
        <begin position="1"/>
        <end position="100"/>
    </location>
</feature>
<dbReference type="CDD" id="cd01088">
    <property type="entry name" value="MetAP2"/>
    <property type="match status" value="1"/>
</dbReference>
<evidence type="ECO:0000256" key="1">
    <source>
        <dbReference type="ARBA" id="ARBA00000294"/>
    </source>
</evidence>
<dbReference type="InterPro" id="IPR000994">
    <property type="entry name" value="Pept_M24"/>
</dbReference>
<feature type="compositionally biased region" description="Basic residues" evidence="10">
    <location>
        <begin position="58"/>
        <end position="69"/>
    </location>
</feature>
<dbReference type="GO" id="GO:0070006">
    <property type="term" value="F:metalloaminopeptidase activity"/>
    <property type="evidence" value="ECO:0007669"/>
    <property type="project" value="UniProtKB-UniRule"/>
</dbReference>
<reference evidence="12" key="1">
    <citation type="submission" date="2017-04" db="EMBL/GenBank/DDBJ databases">
        <title>Population genomics of picophytoplankton unveils novel chromosome hypervariability.</title>
        <authorList>
            <consortium name="DOE Joint Genome Institute"/>
            <person name="Blanc-Mathieu R."/>
            <person name="Krasovec M."/>
            <person name="Hebrard M."/>
            <person name="Yau S."/>
            <person name="Desgranges E."/>
            <person name="Martin J."/>
            <person name="Schackwitz W."/>
            <person name="Kuo A."/>
            <person name="Salin G."/>
            <person name="Donnadieu C."/>
            <person name="Desdevises Y."/>
            <person name="Sanchez-Ferandin S."/>
            <person name="Moreau H."/>
            <person name="Rivals E."/>
            <person name="Grigoriev I.V."/>
            <person name="Grimsley N."/>
            <person name="Eyre-Walker A."/>
            <person name="Piganeau G."/>
        </authorList>
    </citation>
    <scope>NUCLEOTIDE SEQUENCE [LARGE SCALE GENOMIC DNA]</scope>
    <source>
        <strain evidence="12">RCC 1115</strain>
    </source>
</reference>
<dbReference type="GO" id="GO:0004239">
    <property type="term" value="F:initiator methionyl aminopeptidase activity"/>
    <property type="evidence" value="ECO:0007669"/>
    <property type="project" value="UniProtKB-UniRule"/>
</dbReference>
<feature type="compositionally biased region" description="Acidic residues" evidence="10">
    <location>
        <begin position="37"/>
        <end position="51"/>
    </location>
</feature>
<dbReference type="Gene3D" id="1.10.10.10">
    <property type="entry name" value="Winged helix-like DNA-binding domain superfamily/Winged helix DNA-binding domain"/>
    <property type="match status" value="1"/>
</dbReference>
<comment type="subcellular location">
    <subcellularLocation>
        <location evidence="8">Cytoplasm</location>
    </subcellularLocation>
</comment>
<evidence type="ECO:0000256" key="8">
    <source>
        <dbReference type="HAMAP-Rule" id="MF_03175"/>
    </source>
</evidence>
<dbReference type="PRINTS" id="PR00599">
    <property type="entry name" value="MAPEPTIDASE"/>
</dbReference>
<comment type="similarity">
    <text evidence="8">Belongs to the peptidase M24A family. Methionine aminopeptidase eukaryotic type 2 subfamily.</text>
</comment>
<evidence type="ECO:0000256" key="3">
    <source>
        <dbReference type="ARBA" id="ARBA00001954"/>
    </source>
</evidence>
<evidence type="ECO:0000256" key="2">
    <source>
        <dbReference type="ARBA" id="ARBA00001936"/>
    </source>
</evidence>
<dbReference type="Proteomes" id="UP000195557">
    <property type="component" value="Unassembled WGS sequence"/>
</dbReference>
<comment type="cofactor">
    <cofactor evidence="2">
        <name>Mn(2+)</name>
        <dbReference type="ChEBI" id="CHEBI:29035"/>
    </cofactor>
</comment>
<evidence type="ECO:0000256" key="10">
    <source>
        <dbReference type="SAM" id="MobiDB-lite"/>
    </source>
</evidence>
<dbReference type="Gene3D" id="3.90.230.10">
    <property type="entry name" value="Creatinase/methionine aminopeptidase superfamily"/>
    <property type="match status" value="1"/>
</dbReference>
<proteinExistence type="inferred from homology"/>
<dbReference type="SUPFAM" id="SSF55920">
    <property type="entry name" value="Creatinase/aminopeptidase"/>
    <property type="match status" value="1"/>
</dbReference>
<dbReference type="InterPro" id="IPR050247">
    <property type="entry name" value="Met_Aminopeptidase_Type2"/>
</dbReference>
<feature type="binding site" evidence="8">
    <location>
        <position position="482"/>
    </location>
    <ligand>
        <name>a divalent metal cation</name>
        <dbReference type="ChEBI" id="CHEBI:60240"/>
        <label>2</label>
        <note>catalytic</note>
    </ligand>
</feature>
<keyword evidence="7 8" id="KW-0378">Hydrolase</keyword>
<dbReference type="Pfam" id="PF00557">
    <property type="entry name" value="Peptidase_M24"/>
    <property type="match status" value="1"/>
</dbReference>
<keyword evidence="8" id="KW-0963">Cytoplasm</keyword>
<keyword evidence="4 8" id="KW-0031">Aminopeptidase</keyword>
<feature type="binding site" evidence="8">
    <location>
        <position position="334"/>
    </location>
    <ligand>
        <name>a divalent metal cation</name>
        <dbReference type="ChEBI" id="CHEBI:60240"/>
        <label>2</label>
        <note>catalytic</note>
    </ligand>
</feature>
<dbReference type="InterPro" id="IPR036005">
    <property type="entry name" value="Creatinase/aminopeptidase-like"/>
</dbReference>
<evidence type="ECO:0000256" key="7">
    <source>
        <dbReference type="ARBA" id="ARBA00022801"/>
    </source>
</evidence>
<feature type="binding site" evidence="8">
    <location>
        <position position="482"/>
    </location>
    <ligand>
        <name>a divalent metal cation</name>
        <dbReference type="ChEBI" id="CHEBI:60240"/>
        <label>1</label>
    </ligand>
</feature>
<dbReference type="InterPro" id="IPR001714">
    <property type="entry name" value="Pept_M24_MAP"/>
</dbReference>
<comment type="catalytic activity">
    <reaction evidence="1 8 9">
        <text>Release of N-terminal amino acids, preferentially methionine, from peptides and arylamides.</text>
        <dbReference type="EC" id="3.4.11.18"/>
    </reaction>
</comment>
<evidence type="ECO:0000256" key="5">
    <source>
        <dbReference type="ARBA" id="ARBA00022670"/>
    </source>
</evidence>
<dbReference type="InterPro" id="IPR036388">
    <property type="entry name" value="WH-like_DNA-bd_sf"/>
</dbReference>
<evidence type="ECO:0000259" key="11">
    <source>
        <dbReference type="Pfam" id="PF00557"/>
    </source>
</evidence>
<feature type="binding site" evidence="8">
    <location>
        <position position="201"/>
    </location>
    <ligand>
        <name>substrate</name>
    </ligand>
</feature>
<feature type="compositionally biased region" description="Low complexity" evidence="10">
    <location>
        <begin position="12"/>
        <end position="21"/>
    </location>
</feature>
<dbReference type="GO" id="GO:0046872">
    <property type="term" value="F:metal ion binding"/>
    <property type="evidence" value="ECO:0007669"/>
    <property type="project" value="UniProtKB-UniRule"/>
</dbReference>
<dbReference type="InterPro" id="IPR002468">
    <property type="entry name" value="Pept_M24A_MAP2"/>
</dbReference>
<comment type="function">
    <text evidence="8 9">Cotranslationally removes the N-terminal methionine from nascent proteins. The N-terminal methionine is often cleaved when the second residue in the primary sequence is small and uncharged (Met-Ala-, Cys, Gly, Pro, Ser, Thr, or Val).</text>
</comment>
<dbReference type="SUPFAM" id="SSF46785">
    <property type="entry name" value="Winged helix' DNA-binding domain"/>
    <property type="match status" value="1"/>
</dbReference>
<dbReference type="GO" id="GO:0006508">
    <property type="term" value="P:proteolysis"/>
    <property type="evidence" value="ECO:0007669"/>
    <property type="project" value="UniProtKB-KW"/>
</dbReference>
<dbReference type="EMBL" id="KZ155838">
    <property type="protein sequence ID" value="OUS42937.1"/>
    <property type="molecule type" value="Genomic_DNA"/>
</dbReference>
<feature type="binding site" evidence="8">
    <location>
        <position position="309"/>
    </location>
    <ligand>
        <name>substrate</name>
    </ligand>
</feature>
<comment type="cofactor">
    <cofactor evidence="3">
        <name>Fe(2+)</name>
        <dbReference type="ChEBI" id="CHEBI:29033"/>
    </cofactor>
</comment>
<evidence type="ECO:0000256" key="9">
    <source>
        <dbReference type="RuleBase" id="RU003653"/>
    </source>
</evidence>
<feature type="binding site" evidence="8">
    <location>
        <position position="221"/>
    </location>
    <ligand>
        <name>a divalent metal cation</name>
        <dbReference type="ChEBI" id="CHEBI:60240"/>
        <label>1</label>
    </ligand>
</feature>
<evidence type="ECO:0000313" key="12">
    <source>
        <dbReference type="EMBL" id="OUS42937.1"/>
    </source>
</evidence>
<sequence length="502" mass="55578">MLAASRDDTVDVDAVSSAVRSIAIEDDEARESRDADGGENDDGDDDDDEQTNADAGAKKKKKKKKKKKSGAGGGVKSTSVQYPGGKQTAPPSVPARELYPSGTYPVGEILPHHEHNLWRETDAEKREIERIEENSYNEARQCAEVHRQVRRYISEWVKPGMKYIDVCETLEDSVRKLIEERGLEAGVAFPTGCSKNHVAAHWTPNGGSESVIDKDDVIKFDFGVQVKGRIIDCAFTKTFNDMYDPLLKAVNEATETGIKSAGIDVRLCDIGEAIQEVMESHTVEIHGKEYQVKCCSNLNGHSIDPYRIHAGKSVPIVRGGVQTKMEEGEYYAIETFGSTGRGPSFVTNTVVFLVPEVFSGRPITEVAQKTTRYHSTASNLASRDFPVFTQPPLVLTFSLDGECSHYMKNYDVGHVPLRLPTAKRLLGVIDRNFGTLAFCKRYLDRIGQERYGMALKNLCDNGIIQPYPPLCDIKGSYVAQYEHTILLKPSSGVEVLTRGDDY</sequence>
<organism evidence="12">
    <name type="scientific">Ostreococcus tauri</name>
    <name type="common">Marine green alga</name>
    <dbReference type="NCBI Taxonomy" id="70448"/>
    <lineage>
        <taxon>Eukaryota</taxon>
        <taxon>Viridiplantae</taxon>
        <taxon>Chlorophyta</taxon>
        <taxon>Mamiellophyceae</taxon>
        <taxon>Mamiellales</taxon>
        <taxon>Bathycoccaceae</taxon>
        <taxon>Ostreococcus</taxon>
    </lineage>
</organism>
<gene>
    <name evidence="12" type="ORF">BE221DRAFT_62303</name>
</gene>
<dbReference type="EC" id="3.4.11.18" evidence="8"/>
<name>A0A1Y5I2H3_OSTTA</name>